<organism evidence="1 2">
    <name type="scientific">Dallia pectoralis</name>
    <name type="common">Alaska blackfish</name>
    <dbReference type="NCBI Taxonomy" id="75939"/>
    <lineage>
        <taxon>Eukaryota</taxon>
        <taxon>Metazoa</taxon>
        <taxon>Chordata</taxon>
        <taxon>Craniata</taxon>
        <taxon>Vertebrata</taxon>
        <taxon>Euteleostomi</taxon>
        <taxon>Actinopterygii</taxon>
        <taxon>Neopterygii</taxon>
        <taxon>Teleostei</taxon>
        <taxon>Protacanthopterygii</taxon>
        <taxon>Esociformes</taxon>
        <taxon>Umbridae</taxon>
        <taxon>Dallia</taxon>
    </lineage>
</organism>
<proteinExistence type="predicted"/>
<comment type="caution">
    <text evidence="1">The sequence shown here is derived from an EMBL/GenBank/DDBJ whole genome shotgun (WGS) entry which is preliminary data.</text>
</comment>
<dbReference type="EMBL" id="CM055741">
    <property type="protein sequence ID" value="KAJ8001354.1"/>
    <property type="molecule type" value="Genomic_DNA"/>
</dbReference>
<gene>
    <name evidence="1" type="ORF">DPEC_G00168660</name>
</gene>
<evidence type="ECO:0000313" key="1">
    <source>
        <dbReference type="EMBL" id="KAJ8001354.1"/>
    </source>
</evidence>
<accession>A0ACC2GCF6</accession>
<evidence type="ECO:0000313" key="2">
    <source>
        <dbReference type="Proteomes" id="UP001157502"/>
    </source>
</evidence>
<protein>
    <submittedName>
        <fullName evidence="1">Uncharacterized protein</fullName>
    </submittedName>
</protein>
<name>A0ACC2GCF6_DALPE</name>
<reference evidence="1" key="1">
    <citation type="submission" date="2021-05" db="EMBL/GenBank/DDBJ databases">
        <authorList>
            <person name="Pan Q."/>
            <person name="Jouanno E."/>
            <person name="Zahm M."/>
            <person name="Klopp C."/>
            <person name="Cabau C."/>
            <person name="Louis A."/>
            <person name="Berthelot C."/>
            <person name="Parey E."/>
            <person name="Roest Crollius H."/>
            <person name="Montfort J."/>
            <person name="Robinson-Rechavi M."/>
            <person name="Bouchez O."/>
            <person name="Lampietro C."/>
            <person name="Lopez Roques C."/>
            <person name="Donnadieu C."/>
            <person name="Postlethwait J."/>
            <person name="Bobe J."/>
            <person name="Dillon D."/>
            <person name="Chandos A."/>
            <person name="von Hippel F."/>
            <person name="Guiguen Y."/>
        </authorList>
    </citation>
    <scope>NUCLEOTIDE SEQUENCE</scope>
    <source>
        <strain evidence="1">YG-Jan2019</strain>
    </source>
</reference>
<sequence length="94" mass="10414">MRFYYRIVITVLQTLTQHKAPFTIELCGALVNLLAPPTQGVTRSYPEAGLNGRFGKRVREFKSVALPTDLTNAVDILFSNKFLAAQTAVETPSE</sequence>
<dbReference type="Proteomes" id="UP001157502">
    <property type="component" value="Chromosome 14"/>
</dbReference>
<keyword evidence="2" id="KW-1185">Reference proteome</keyword>